<evidence type="ECO:0000313" key="3">
    <source>
        <dbReference type="EMBL" id="NEC38587.1"/>
    </source>
</evidence>
<accession>A0A6G3TPD5</accession>
<proteinExistence type="predicted"/>
<evidence type="ECO:0000256" key="2">
    <source>
        <dbReference type="SAM" id="SignalP"/>
    </source>
</evidence>
<dbReference type="Proteomes" id="UP000475666">
    <property type="component" value="Unassembled WGS sequence"/>
</dbReference>
<protein>
    <recommendedName>
        <fullName evidence="5">Sensor domain-containing protein</fullName>
    </recommendedName>
</protein>
<evidence type="ECO:0008006" key="5">
    <source>
        <dbReference type="Google" id="ProtNLM"/>
    </source>
</evidence>
<sequence>MKRPTSTALAALSLLSVTALTACGGSSDPDPATDEPKAGSSTSASTDKAPTPAEHLAATIVTKADTDGFEVEEPDDEYAFAKSTDEVTVDKPVCAPLAYAMNQLPLGTPVADLTRLTSGPTDAPTQLTKGVTFTYVTLASYAPGKAQSTFADARKAVDTCGDGFTAKANGNESPYDSVTAEEVTPAGDESLGFTSTMTFRGVPHVLHGEVVRNGDVLAVYFSVDGMAIANGRPSDAKLSPTVVKAQNGKLAAGSGS</sequence>
<feature type="signal peptide" evidence="2">
    <location>
        <begin position="1"/>
        <end position="21"/>
    </location>
</feature>
<gene>
    <name evidence="3" type="ORF">G3I66_36275</name>
</gene>
<dbReference type="EMBL" id="JAAGMQ010001078">
    <property type="protein sequence ID" value="NEC38587.1"/>
    <property type="molecule type" value="Genomic_DNA"/>
</dbReference>
<dbReference type="PROSITE" id="PS51257">
    <property type="entry name" value="PROKAR_LIPOPROTEIN"/>
    <property type="match status" value="1"/>
</dbReference>
<organism evidence="3 4">
    <name type="scientific">Streptomyces rubrogriseus</name>
    <dbReference type="NCBI Taxonomy" id="194673"/>
    <lineage>
        <taxon>Bacteria</taxon>
        <taxon>Bacillati</taxon>
        <taxon>Actinomycetota</taxon>
        <taxon>Actinomycetes</taxon>
        <taxon>Kitasatosporales</taxon>
        <taxon>Streptomycetaceae</taxon>
        <taxon>Streptomyces</taxon>
        <taxon>Streptomyces violaceoruber group</taxon>
    </lineage>
</organism>
<name>A0A6G3TPD5_9ACTN</name>
<evidence type="ECO:0000256" key="1">
    <source>
        <dbReference type="SAM" id="MobiDB-lite"/>
    </source>
</evidence>
<keyword evidence="2" id="KW-0732">Signal</keyword>
<comment type="caution">
    <text evidence="3">The sequence shown here is derived from an EMBL/GenBank/DDBJ whole genome shotgun (WGS) entry which is preliminary data.</text>
</comment>
<reference evidence="3 4" key="1">
    <citation type="submission" date="2020-01" db="EMBL/GenBank/DDBJ databases">
        <title>Insect and environment-associated Actinomycetes.</title>
        <authorList>
            <person name="Currrie C."/>
            <person name="Chevrette M."/>
            <person name="Carlson C."/>
            <person name="Stubbendieck R."/>
            <person name="Wendt-Pienkowski E."/>
        </authorList>
    </citation>
    <scope>NUCLEOTIDE SEQUENCE [LARGE SCALE GENOMIC DNA]</scope>
    <source>
        <strain evidence="3 4">SID7739</strain>
    </source>
</reference>
<feature type="region of interest" description="Disordered" evidence="1">
    <location>
        <begin position="22"/>
        <end position="54"/>
    </location>
</feature>
<feature type="compositionally biased region" description="Polar residues" evidence="1">
    <location>
        <begin position="39"/>
        <end position="48"/>
    </location>
</feature>
<evidence type="ECO:0000313" key="4">
    <source>
        <dbReference type="Proteomes" id="UP000475666"/>
    </source>
</evidence>
<feature type="chain" id="PRO_5039365591" description="Sensor domain-containing protein" evidence="2">
    <location>
        <begin position="22"/>
        <end position="256"/>
    </location>
</feature>
<dbReference type="AlphaFoldDB" id="A0A6G3TPD5"/>
<dbReference type="RefSeq" id="WP_164279015.1">
    <property type="nucleotide sequence ID" value="NZ_JAAGMQ010001078.1"/>
</dbReference>